<dbReference type="PATRIC" id="fig|261654.4.peg.2223"/>
<evidence type="ECO:0000313" key="2">
    <source>
        <dbReference type="EMBL" id="SBT43067.1"/>
    </source>
</evidence>
<reference evidence="3" key="1">
    <citation type="submission" date="2016-06" db="EMBL/GenBank/DDBJ databases">
        <authorList>
            <person name="Varghese N."/>
            <person name="Submissions Spin"/>
        </authorList>
    </citation>
    <scope>NUCLEOTIDE SEQUENCE [LARGE SCALE GENOMIC DNA]</scope>
    <source>
        <strain evidence="3">DSM 44815</strain>
    </source>
</reference>
<organism evidence="2 3">
    <name type="scientific">Micromonospora auratinigra</name>
    <dbReference type="NCBI Taxonomy" id="261654"/>
    <lineage>
        <taxon>Bacteria</taxon>
        <taxon>Bacillati</taxon>
        <taxon>Actinomycetota</taxon>
        <taxon>Actinomycetes</taxon>
        <taxon>Micromonosporales</taxon>
        <taxon>Micromonosporaceae</taxon>
        <taxon>Micromonospora</taxon>
    </lineage>
</organism>
<dbReference type="EMBL" id="LT594323">
    <property type="protein sequence ID" value="SBT43067.1"/>
    <property type="molecule type" value="Genomic_DNA"/>
</dbReference>
<dbReference type="STRING" id="261654.GA0070611_2183"/>
<evidence type="ECO:0000313" key="3">
    <source>
        <dbReference type="Proteomes" id="UP000199385"/>
    </source>
</evidence>
<keyword evidence="1" id="KW-0732">Signal</keyword>
<dbReference type="PROSITE" id="PS51318">
    <property type="entry name" value="TAT"/>
    <property type="match status" value="1"/>
</dbReference>
<feature type="signal peptide" evidence="1">
    <location>
        <begin position="1"/>
        <end position="35"/>
    </location>
</feature>
<dbReference type="InterPro" id="IPR011045">
    <property type="entry name" value="N2O_reductase_N"/>
</dbReference>
<dbReference type="Proteomes" id="UP000199385">
    <property type="component" value="Chromosome I"/>
</dbReference>
<proteinExistence type="predicted"/>
<dbReference type="SUPFAM" id="SSF50974">
    <property type="entry name" value="Nitrous oxide reductase, N-terminal domain"/>
    <property type="match status" value="1"/>
</dbReference>
<keyword evidence="3" id="KW-1185">Reference proteome</keyword>
<protein>
    <submittedName>
        <fullName evidence="2">Selenium binding protein (SBP56)</fullName>
    </submittedName>
</protein>
<feature type="chain" id="PRO_5008382680" evidence="1">
    <location>
        <begin position="36"/>
        <end position="602"/>
    </location>
</feature>
<dbReference type="RefSeq" id="WP_197675903.1">
    <property type="nucleotide sequence ID" value="NZ_LT594323.1"/>
</dbReference>
<name>A0A1A8ZGR5_9ACTN</name>
<dbReference type="InterPro" id="IPR006311">
    <property type="entry name" value="TAT_signal"/>
</dbReference>
<gene>
    <name evidence="2" type="ORF">GA0070611_2183</name>
</gene>
<accession>A0A1A8ZGR5</accession>
<evidence type="ECO:0000256" key="1">
    <source>
        <dbReference type="SAM" id="SignalP"/>
    </source>
</evidence>
<sequence length="602" mass="64710">MLTAIRNRRVFVRLGAVTAAMAVVFALSEQPGVQAAPVDLLTSSVVGTDGHTYTATNHLVRDDRVGRHRAPREFLLAWAGDETPSGAAAAPAGAHHAAVGTTGDPDFLAVIDVTKGSPDYGKVVNTVTMSPVTGNEPHHLQYVWHKGERLYAHGIFSDITYVLDASRLPQISLVGINLSTDTPCGSLPDASWVLKDGTAYVTYMGGPDVPGPCRYPNGEVRNGNGFGGTPGEVVRIGPDGRTLAEVPVDRPEGDSTGTCASLPQVQPATCANPHGIQVREDLDLMVVSDFAEARNYLDPTSQVIDPYLLRDTIRIFDIKKRNAPRLLSVSHLPEGPRVDQIPAFSEPRMVMENAVTNQRRHKGVFASTMAGGAIFYTPDVTVPNPQWREIFDDTTAYRAFDTTGLLTGSNSGGSWLQVSLDDRFLFHAVMGSDPRQPRDVNSGMLYVLDIQKLLAAGRDVRCKIDTVGEVSAGGVEPDCPALMGVVPLRDAVSPLLGVGPHWGAIDHFGPTPGRGGKLREQERIERVATSNYFVAQSGIDGDHRVCLIDIAPDGRPTLDSTFRDEYAGQPCVSFNRARWPHGATGNARPHGVLFAVADADLH</sequence>
<dbReference type="AlphaFoldDB" id="A0A1A8ZGR5"/>